<feature type="region of interest" description="Disordered" evidence="5">
    <location>
        <begin position="1"/>
        <end position="42"/>
    </location>
</feature>
<keyword evidence="9" id="KW-1185">Reference proteome</keyword>
<comment type="similarity">
    <text evidence="1">Belongs to the protein-tyrosine phosphatase family. Non-receptor class dual specificity subfamily.</text>
</comment>
<feature type="domain" description="Tyrosine specific protein phosphatases" evidence="7">
    <location>
        <begin position="142"/>
        <end position="203"/>
    </location>
</feature>
<dbReference type="EMBL" id="CAUYUJ010021900">
    <property type="protein sequence ID" value="CAK0907645.1"/>
    <property type="molecule type" value="Genomic_DNA"/>
</dbReference>
<evidence type="ECO:0000256" key="4">
    <source>
        <dbReference type="ARBA" id="ARBA00022912"/>
    </source>
</evidence>
<evidence type="ECO:0000256" key="2">
    <source>
        <dbReference type="ARBA" id="ARBA00013064"/>
    </source>
</evidence>
<dbReference type="Pfam" id="PF00782">
    <property type="entry name" value="DSPc"/>
    <property type="match status" value="1"/>
</dbReference>
<evidence type="ECO:0000256" key="1">
    <source>
        <dbReference type="ARBA" id="ARBA00008601"/>
    </source>
</evidence>
<keyword evidence="4" id="KW-0904">Protein phosphatase</keyword>
<dbReference type="Gene3D" id="3.90.190.10">
    <property type="entry name" value="Protein tyrosine phosphatase superfamily"/>
    <property type="match status" value="1"/>
</dbReference>
<accession>A0ABN9Y525</accession>
<dbReference type="PROSITE" id="PS50054">
    <property type="entry name" value="TYR_PHOSPHATASE_DUAL"/>
    <property type="match status" value="1"/>
</dbReference>
<dbReference type="PANTHER" id="PTHR10159:SF529">
    <property type="entry name" value="TYROSINE-PROTEIN PHOSPHATASE DOMAIN-CONTAINING PROTEIN"/>
    <property type="match status" value="1"/>
</dbReference>
<evidence type="ECO:0000313" key="9">
    <source>
        <dbReference type="Proteomes" id="UP001189429"/>
    </source>
</evidence>
<dbReference type="PROSITE" id="PS00383">
    <property type="entry name" value="TYR_PHOSPHATASE_1"/>
    <property type="match status" value="1"/>
</dbReference>
<dbReference type="InterPro" id="IPR000340">
    <property type="entry name" value="Dual-sp_phosphatase_cat-dom"/>
</dbReference>
<sequence length="228" mass="24570">MNKRRQACGEAREGADMSAAGQDEAPPDTRDEDVARADGGQAGAEAAVEARVAEARAAFDELRALLRLNIANIEPTSPGPAEILPHLLLGSCADARNLEVLSRLRVTHVLNCAGASVRTGEAFYASLGMQYQEFQAEDSQGQNIMQHYETLASAADAALEAGGRLFVHCEAGVNRSGCLCIAYHLVHSGAPLLESARHCKGRRGRICTNEAFQRQLFAFALERRLPLR</sequence>
<dbReference type="InterPro" id="IPR000387">
    <property type="entry name" value="Tyr_Pase_dom"/>
</dbReference>
<evidence type="ECO:0000256" key="3">
    <source>
        <dbReference type="ARBA" id="ARBA00022801"/>
    </source>
</evidence>
<dbReference type="CDD" id="cd14498">
    <property type="entry name" value="DSP"/>
    <property type="match status" value="1"/>
</dbReference>
<dbReference type="InterPro" id="IPR029021">
    <property type="entry name" value="Prot-tyrosine_phosphatase-like"/>
</dbReference>
<feature type="compositionally biased region" description="Basic and acidic residues" evidence="5">
    <location>
        <begin position="27"/>
        <end position="36"/>
    </location>
</feature>
<dbReference type="SUPFAM" id="SSF52799">
    <property type="entry name" value="(Phosphotyrosine protein) phosphatases II"/>
    <property type="match status" value="1"/>
</dbReference>
<evidence type="ECO:0000256" key="5">
    <source>
        <dbReference type="SAM" id="MobiDB-lite"/>
    </source>
</evidence>
<evidence type="ECO:0000259" key="6">
    <source>
        <dbReference type="PROSITE" id="PS50054"/>
    </source>
</evidence>
<dbReference type="InterPro" id="IPR020422">
    <property type="entry name" value="TYR_PHOSPHATASE_DUAL_dom"/>
</dbReference>
<dbReference type="EC" id="3.1.3.48" evidence="2"/>
<proteinExistence type="inferred from homology"/>
<gene>
    <name evidence="8" type="ORF">PCOR1329_LOCUS82608</name>
</gene>
<protein>
    <recommendedName>
        <fullName evidence="2">protein-tyrosine-phosphatase</fullName>
        <ecNumber evidence="2">3.1.3.48</ecNumber>
    </recommendedName>
</protein>
<dbReference type="PROSITE" id="PS50056">
    <property type="entry name" value="TYR_PHOSPHATASE_2"/>
    <property type="match status" value="1"/>
</dbReference>
<comment type="caution">
    <text evidence="8">The sequence shown here is derived from an EMBL/GenBank/DDBJ whole genome shotgun (WGS) entry which is preliminary data.</text>
</comment>
<dbReference type="Proteomes" id="UP001189429">
    <property type="component" value="Unassembled WGS sequence"/>
</dbReference>
<evidence type="ECO:0000259" key="7">
    <source>
        <dbReference type="PROSITE" id="PS50056"/>
    </source>
</evidence>
<dbReference type="InterPro" id="IPR016130">
    <property type="entry name" value="Tyr_Pase_AS"/>
</dbReference>
<reference evidence="8" key="1">
    <citation type="submission" date="2023-10" db="EMBL/GenBank/DDBJ databases">
        <authorList>
            <person name="Chen Y."/>
            <person name="Shah S."/>
            <person name="Dougan E. K."/>
            <person name="Thang M."/>
            <person name="Chan C."/>
        </authorList>
    </citation>
    <scope>NUCLEOTIDE SEQUENCE [LARGE SCALE GENOMIC DNA]</scope>
</reference>
<keyword evidence="3" id="KW-0378">Hydrolase</keyword>
<dbReference type="PANTHER" id="PTHR10159">
    <property type="entry name" value="DUAL SPECIFICITY PROTEIN PHOSPHATASE"/>
    <property type="match status" value="1"/>
</dbReference>
<organism evidence="8 9">
    <name type="scientific">Prorocentrum cordatum</name>
    <dbReference type="NCBI Taxonomy" id="2364126"/>
    <lineage>
        <taxon>Eukaryota</taxon>
        <taxon>Sar</taxon>
        <taxon>Alveolata</taxon>
        <taxon>Dinophyceae</taxon>
        <taxon>Prorocentrales</taxon>
        <taxon>Prorocentraceae</taxon>
        <taxon>Prorocentrum</taxon>
    </lineage>
</organism>
<dbReference type="SMART" id="SM00195">
    <property type="entry name" value="DSPc"/>
    <property type="match status" value="1"/>
</dbReference>
<feature type="domain" description="Tyrosine-protein phosphatase" evidence="6">
    <location>
        <begin position="79"/>
        <end position="225"/>
    </location>
</feature>
<name>A0ABN9Y525_9DINO</name>
<evidence type="ECO:0000313" key="8">
    <source>
        <dbReference type="EMBL" id="CAK0907645.1"/>
    </source>
</evidence>